<evidence type="ECO:0000313" key="1">
    <source>
        <dbReference type="EMBL" id="EAQ10953.1"/>
    </source>
</evidence>
<name>A3VLE8_9RHOB</name>
<dbReference type="RefSeq" id="WP_008329265.1">
    <property type="nucleotide sequence ID" value="NZ_CH902578.1"/>
</dbReference>
<proteinExistence type="predicted"/>
<accession>A3VLE8</accession>
<dbReference type="HOGENOM" id="CLU_1150785_0_0_5"/>
<dbReference type="STRING" id="314271.RB2654_04999"/>
<dbReference type="Proteomes" id="UP000002931">
    <property type="component" value="Unassembled WGS sequence"/>
</dbReference>
<dbReference type="Gene3D" id="3.30.420.240">
    <property type="match status" value="1"/>
</dbReference>
<dbReference type="eggNOG" id="ENOG502ZC2N">
    <property type="taxonomic scope" value="Bacteria"/>
</dbReference>
<dbReference type="EMBL" id="AAMT01000022">
    <property type="protein sequence ID" value="EAQ10953.1"/>
    <property type="molecule type" value="Genomic_DNA"/>
</dbReference>
<organism evidence="1 2">
    <name type="scientific">Maritimibacter alkaliphilus HTCC2654</name>
    <dbReference type="NCBI Taxonomy" id="314271"/>
    <lineage>
        <taxon>Bacteria</taxon>
        <taxon>Pseudomonadati</taxon>
        <taxon>Pseudomonadota</taxon>
        <taxon>Alphaproteobacteria</taxon>
        <taxon>Rhodobacterales</taxon>
        <taxon>Roseobacteraceae</taxon>
        <taxon>Maritimibacter</taxon>
    </lineage>
</organism>
<comment type="caution">
    <text evidence="1">The sequence shown here is derived from an EMBL/GenBank/DDBJ whole genome shotgun (WGS) entry which is preliminary data.</text>
</comment>
<keyword evidence="2" id="KW-1185">Reference proteome</keyword>
<sequence>MQPELVQQGEDLILPSSDPAVTIAKGYRRYLVGFDIAQSATTVDANAFAIIQDERIPHWTEYAQELGPRRRTVVRAERVPAMSYTELGVVVRNLMRQEPLATAGYLVVDSSGVGRAFSDLLLARSVQHTRMQITSGEGESEAKERGVTFNNVSKSLLLNSMNSALHVGDLKIGNFPLRNELQRELESFSVKHSDTGRSTFSGGTKAGHADIAMSVAMALWLSDHRTVGAHVGETRLKGYWD</sequence>
<evidence type="ECO:0008006" key="3">
    <source>
        <dbReference type="Google" id="ProtNLM"/>
    </source>
</evidence>
<dbReference type="OrthoDB" id="7836540at2"/>
<dbReference type="AlphaFoldDB" id="A3VLE8"/>
<evidence type="ECO:0000313" key="2">
    <source>
        <dbReference type="Proteomes" id="UP000002931"/>
    </source>
</evidence>
<protein>
    <recommendedName>
        <fullName evidence="3">Terminase large subunit gp17-like C-terminal domain-containing protein</fullName>
    </recommendedName>
</protein>
<gene>
    <name evidence="1" type="ORF">RB2654_04999</name>
</gene>
<reference evidence="1 2" key="1">
    <citation type="journal article" date="2010" name="J. Bacteriol.">
        <title>Genome sequences of Pelagibaca bermudensis HTCC2601T and Maritimibacter alkaliphilus HTCC2654T, the type strains of two marine Roseobacter genera.</title>
        <authorList>
            <person name="Thrash J.C."/>
            <person name="Cho J.C."/>
            <person name="Ferriera S."/>
            <person name="Johnson J."/>
            <person name="Vergin K.L."/>
            <person name="Giovannoni S.J."/>
        </authorList>
    </citation>
    <scope>NUCLEOTIDE SEQUENCE [LARGE SCALE GENOMIC DNA]</scope>
    <source>
        <strain evidence="1 2">HTCC2654</strain>
    </source>
</reference>